<evidence type="ECO:0000313" key="1">
    <source>
        <dbReference type="EMBL" id="WXB17976.1"/>
    </source>
</evidence>
<accession>A0ABZ2M404</accession>
<name>A0ABZ2M404_9BACT</name>
<dbReference type="InterPro" id="IPR007236">
    <property type="entry name" value="SlyX"/>
</dbReference>
<keyword evidence="2" id="KW-1185">Reference proteome</keyword>
<evidence type="ECO:0000313" key="2">
    <source>
        <dbReference type="Proteomes" id="UP001370348"/>
    </source>
</evidence>
<dbReference type="Pfam" id="PF04102">
    <property type="entry name" value="SlyX"/>
    <property type="match status" value="1"/>
</dbReference>
<sequence>MESRLTELEIRYSHLERLVDELNRVVFEQGKTIDLLRLELLRLRSLLEESGEAIKDEKPPHY</sequence>
<proteinExistence type="predicted"/>
<gene>
    <name evidence="1" type="ORF">LZC94_12010</name>
</gene>
<dbReference type="Proteomes" id="UP001370348">
    <property type="component" value="Chromosome"/>
</dbReference>
<dbReference type="EMBL" id="CP089984">
    <property type="protein sequence ID" value="WXB17976.1"/>
    <property type="molecule type" value="Genomic_DNA"/>
</dbReference>
<dbReference type="RefSeq" id="WP_394827618.1">
    <property type="nucleotide sequence ID" value="NZ_CP089984.1"/>
</dbReference>
<protein>
    <submittedName>
        <fullName evidence="1">SlyX family protein</fullName>
    </submittedName>
</protein>
<organism evidence="1 2">
    <name type="scientific">Pendulispora albinea</name>
    <dbReference type="NCBI Taxonomy" id="2741071"/>
    <lineage>
        <taxon>Bacteria</taxon>
        <taxon>Pseudomonadati</taxon>
        <taxon>Myxococcota</taxon>
        <taxon>Myxococcia</taxon>
        <taxon>Myxococcales</taxon>
        <taxon>Sorangiineae</taxon>
        <taxon>Pendulisporaceae</taxon>
        <taxon>Pendulispora</taxon>
    </lineage>
</organism>
<reference evidence="1 2" key="1">
    <citation type="submission" date="2021-12" db="EMBL/GenBank/DDBJ databases">
        <title>Discovery of the Pendulisporaceae a myxobacterial family with distinct sporulation behavior and unique specialized metabolism.</title>
        <authorList>
            <person name="Garcia R."/>
            <person name="Popoff A."/>
            <person name="Bader C.D."/>
            <person name="Loehr J."/>
            <person name="Walesch S."/>
            <person name="Walt C."/>
            <person name="Boldt J."/>
            <person name="Bunk B."/>
            <person name="Haeckl F.J.F.P.J."/>
            <person name="Gunesch A.P."/>
            <person name="Birkelbach J."/>
            <person name="Nuebel U."/>
            <person name="Pietschmann T."/>
            <person name="Bach T."/>
            <person name="Mueller R."/>
        </authorList>
    </citation>
    <scope>NUCLEOTIDE SEQUENCE [LARGE SCALE GENOMIC DNA]</scope>
    <source>
        <strain evidence="1 2">MSr11954</strain>
    </source>
</reference>